<accession>A0A1M7M137</accession>
<evidence type="ECO:0000313" key="1">
    <source>
        <dbReference type="EMBL" id="SHM84239.1"/>
    </source>
</evidence>
<protein>
    <submittedName>
        <fullName evidence="1">Uncharacterized protein</fullName>
    </submittedName>
</protein>
<dbReference type="STRING" id="388280.SAMN04488057_10439"/>
<gene>
    <name evidence="1" type="ORF">SAMN04488057_10439</name>
</gene>
<name>A0A1M7M137_9BACT</name>
<sequence>MKKRQIYDIACQNHACIDFLKCFELEYDSCSNRKLTKKNWLFNLSIETT</sequence>
<dbReference type="EMBL" id="FRCY01000004">
    <property type="protein sequence ID" value="SHM84239.1"/>
    <property type="molecule type" value="Genomic_DNA"/>
</dbReference>
<keyword evidence="2" id="KW-1185">Reference proteome</keyword>
<reference evidence="1 2" key="1">
    <citation type="submission" date="2016-11" db="EMBL/GenBank/DDBJ databases">
        <authorList>
            <person name="Jaros S."/>
            <person name="Januszkiewicz K."/>
            <person name="Wedrychowicz H."/>
        </authorList>
    </citation>
    <scope>NUCLEOTIDE SEQUENCE [LARGE SCALE GENOMIC DNA]</scope>
    <source>
        <strain evidence="1 2">CGMCC 1.6102</strain>
    </source>
</reference>
<proteinExistence type="predicted"/>
<dbReference type="Proteomes" id="UP000184513">
    <property type="component" value="Unassembled WGS sequence"/>
</dbReference>
<evidence type="ECO:0000313" key="2">
    <source>
        <dbReference type="Proteomes" id="UP000184513"/>
    </source>
</evidence>
<dbReference type="AlphaFoldDB" id="A0A1M7M137"/>
<organism evidence="1 2">
    <name type="scientific">Cyclobacterium lianum</name>
    <dbReference type="NCBI Taxonomy" id="388280"/>
    <lineage>
        <taxon>Bacteria</taxon>
        <taxon>Pseudomonadati</taxon>
        <taxon>Bacteroidota</taxon>
        <taxon>Cytophagia</taxon>
        <taxon>Cytophagales</taxon>
        <taxon>Cyclobacteriaceae</taxon>
        <taxon>Cyclobacterium</taxon>
    </lineage>
</organism>